<evidence type="ECO:0000313" key="2">
    <source>
        <dbReference type="Proteomes" id="UP001234989"/>
    </source>
</evidence>
<protein>
    <submittedName>
        <fullName evidence="1">Uncharacterized protein</fullName>
    </submittedName>
</protein>
<dbReference type="AlphaFoldDB" id="A0AAF0U021"/>
<dbReference type="Proteomes" id="UP001234989">
    <property type="component" value="Chromosome 6"/>
</dbReference>
<gene>
    <name evidence="1" type="ORF">MTR67_027203</name>
</gene>
<reference evidence="1" key="1">
    <citation type="submission" date="2023-08" db="EMBL/GenBank/DDBJ databases">
        <title>A de novo genome assembly of Solanum verrucosum Schlechtendal, a Mexican diploid species geographically isolated from the other diploid A-genome species in potato relatives.</title>
        <authorList>
            <person name="Hosaka K."/>
        </authorList>
    </citation>
    <scope>NUCLEOTIDE SEQUENCE</scope>
    <source>
        <tissue evidence="1">Young leaves</tissue>
    </source>
</reference>
<dbReference type="EMBL" id="CP133617">
    <property type="protein sequence ID" value="WMV33818.1"/>
    <property type="molecule type" value="Genomic_DNA"/>
</dbReference>
<proteinExistence type="predicted"/>
<keyword evidence="2" id="KW-1185">Reference proteome</keyword>
<accession>A0AAF0U021</accession>
<evidence type="ECO:0000313" key="1">
    <source>
        <dbReference type="EMBL" id="WMV33818.1"/>
    </source>
</evidence>
<organism evidence="1 2">
    <name type="scientific">Solanum verrucosum</name>
    <dbReference type="NCBI Taxonomy" id="315347"/>
    <lineage>
        <taxon>Eukaryota</taxon>
        <taxon>Viridiplantae</taxon>
        <taxon>Streptophyta</taxon>
        <taxon>Embryophyta</taxon>
        <taxon>Tracheophyta</taxon>
        <taxon>Spermatophyta</taxon>
        <taxon>Magnoliopsida</taxon>
        <taxon>eudicotyledons</taxon>
        <taxon>Gunneridae</taxon>
        <taxon>Pentapetalae</taxon>
        <taxon>asterids</taxon>
        <taxon>lamiids</taxon>
        <taxon>Solanales</taxon>
        <taxon>Solanaceae</taxon>
        <taxon>Solanoideae</taxon>
        <taxon>Solaneae</taxon>
        <taxon>Solanum</taxon>
    </lineage>
</organism>
<name>A0AAF0U021_SOLVR</name>
<feature type="non-terminal residue" evidence="1">
    <location>
        <position position="1"/>
    </location>
</feature>
<sequence>LGDSPFGVVRRRFALAFDIVVLCVIGRQGTASRIYLAERRLLLS</sequence>